<dbReference type="NCBIfam" id="TIGR01733">
    <property type="entry name" value="AA-adenyl-dom"/>
    <property type="match status" value="1"/>
</dbReference>
<evidence type="ECO:0000313" key="14">
    <source>
        <dbReference type="EMBL" id="KAA8894529.1"/>
    </source>
</evidence>
<keyword evidence="1" id="KW-0596">Phosphopantetheine</keyword>
<dbReference type="Gene3D" id="3.30.70.3290">
    <property type="match status" value="1"/>
</dbReference>
<dbReference type="SUPFAM" id="SSF52151">
    <property type="entry name" value="FabD/lysophospholipase-like"/>
    <property type="match status" value="1"/>
</dbReference>
<feature type="active site" description="Proton acceptor; for dehydratase activity" evidence="9">
    <location>
        <position position="997"/>
    </location>
</feature>
<evidence type="ECO:0000256" key="3">
    <source>
        <dbReference type="ARBA" id="ARBA00022598"/>
    </source>
</evidence>
<keyword evidence="15" id="KW-1185">Reference proteome</keyword>
<keyword evidence="6" id="KW-0677">Repeat</keyword>
<dbReference type="PROSITE" id="PS52004">
    <property type="entry name" value="KS3_2"/>
    <property type="match status" value="1"/>
</dbReference>
<dbReference type="Pfam" id="PF08659">
    <property type="entry name" value="KR"/>
    <property type="match status" value="1"/>
</dbReference>
<evidence type="ECO:0000256" key="2">
    <source>
        <dbReference type="ARBA" id="ARBA00022553"/>
    </source>
</evidence>
<dbReference type="SUPFAM" id="SSF47336">
    <property type="entry name" value="ACP-like"/>
    <property type="match status" value="2"/>
</dbReference>
<dbReference type="SMART" id="SM00823">
    <property type="entry name" value="PKS_PP"/>
    <property type="match status" value="2"/>
</dbReference>
<feature type="region of interest" description="N-terminal hotdog fold" evidence="9">
    <location>
        <begin position="965"/>
        <end position="1098"/>
    </location>
</feature>
<dbReference type="CDD" id="cd05930">
    <property type="entry name" value="A_NRPS"/>
    <property type="match status" value="1"/>
</dbReference>
<evidence type="ECO:0000313" key="15">
    <source>
        <dbReference type="Proteomes" id="UP000326924"/>
    </source>
</evidence>
<dbReference type="InterPro" id="IPR013968">
    <property type="entry name" value="PKS_KR"/>
</dbReference>
<dbReference type="SMART" id="SM00825">
    <property type="entry name" value="PKS_KS"/>
    <property type="match status" value="1"/>
</dbReference>
<dbReference type="PANTHER" id="PTHR43775">
    <property type="entry name" value="FATTY ACID SYNTHASE"/>
    <property type="match status" value="1"/>
</dbReference>
<dbReference type="Gene3D" id="3.40.50.12780">
    <property type="entry name" value="N-terminal domain of ligase-like"/>
    <property type="match status" value="1"/>
</dbReference>
<dbReference type="InterPro" id="IPR049552">
    <property type="entry name" value="PKS_DH_N"/>
</dbReference>
<dbReference type="Gene3D" id="3.30.559.30">
    <property type="entry name" value="Nonribosomal peptide synthetase, condensation domain"/>
    <property type="match status" value="1"/>
</dbReference>
<dbReference type="PROSITE" id="PS50075">
    <property type="entry name" value="CARRIER"/>
    <property type="match status" value="2"/>
</dbReference>
<dbReference type="PROSITE" id="PS00606">
    <property type="entry name" value="KS3_1"/>
    <property type="match status" value="1"/>
</dbReference>
<dbReference type="Pfam" id="PF00668">
    <property type="entry name" value="Condensation"/>
    <property type="match status" value="1"/>
</dbReference>
<evidence type="ECO:0000259" key="13">
    <source>
        <dbReference type="PROSITE" id="PS52019"/>
    </source>
</evidence>
<dbReference type="InterPro" id="IPR023213">
    <property type="entry name" value="CAT-like_dom_sf"/>
</dbReference>
<dbReference type="Pfam" id="PF16197">
    <property type="entry name" value="KAsynt_C_assoc"/>
    <property type="match status" value="1"/>
</dbReference>
<dbReference type="InterPro" id="IPR014031">
    <property type="entry name" value="Ketoacyl_synth_C"/>
</dbReference>
<dbReference type="GO" id="GO:0032259">
    <property type="term" value="P:methylation"/>
    <property type="evidence" value="ECO:0007669"/>
    <property type="project" value="UniProtKB-KW"/>
</dbReference>
<dbReference type="InterPro" id="IPR000873">
    <property type="entry name" value="AMP-dep_synth/lig_dom"/>
</dbReference>
<dbReference type="InterPro" id="IPR032821">
    <property type="entry name" value="PKS_assoc"/>
</dbReference>
<dbReference type="CDD" id="cd00833">
    <property type="entry name" value="PKS"/>
    <property type="match status" value="1"/>
</dbReference>
<dbReference type="InterPro" id="IPR001242">
    <property type="entry name" value="Condensation_dom"/>
</dbReference>
<evidence type="ECO:0000256" key="5">
    <source>
        <dbReference type="ARBA" id="ARBA00022679"/>
    </source>
</evidence>
<dbReference type="Pfam" id="PF07993">
    <property type="entry name" value="NAD_binding_4"/>
    <property type="match status" value="1"/>
</dbReference>
<dbReference type="Gene3D" id="3.10.129.110">
    <property type="entry name" value="Polyketide synthase dehydratase"/>
    <property type="match status" value="1"/>
</dbReference>
<feature type="region of interest" description="Disordered" evidence="10">
    <location>
        <begin position="2525"/>
        <end position="2575"/>
    </location>
</feature>
<keyword evidence="2" id="KW-0597">Phosphoprotein</keyword>
<dbReference type="InterPro" id="IPR010071">
    <property type="entry name" value="AA_adenyl_dom"/>
</dbReference>
<dbReference type="InterPro" id="IPR018201">
    <property type="entry name" value="Ketoacyl_synth_AS"/>
</dbReference>
<dbReference type="InterPro" id="IPR042099">
    <property type="entry name" value="ANL_N_sf"/>
</dbReference>
<feature type="domain" description="Carrier" evidence="11">
    <location>
        <begin position="3642"/>
        <end position="3718"/>
    </location>
</feature>
<feature type="domain" description="Carrier" evidence="11">
    <location>
        <begin position="2424"/>
        <end position="2509"/>
    </location>
</feature>
<dbReference type="InterPro" id="IPR009081">
    <property type="entry name" value="PP-bd_ACP"/>
</dbReference>
<dbReference type="OrthoDB" id="329835at2759"/>
<dbReference type="Pfam" id="PF00698">
    <property type="entry name" value="Acyl_transf_1"/>
    <property type="match status" value="1"/>
</dbReference>
<dbReference type="Pfam" id="PF00109">
    <property type="entry name" value="ketoacyl-synt"/>
    <property type="match status" value="1"/>
</dbReference>
<keyword evidence="3" id="KW-0436">Ligase</keyword>
<organism evidence="14 15">
    <name type="scientific">Sphaerosporella brunnea</name>
    <dbReference type="NCBI Taxonomy" id="1250544"/>
    <lineage>
        <taxon>Eukaryota</taxon>
        <taxon>Fungi</taxon>
        <taxon>Dikarya</taxon>
        <taxon>Ascomycota</taxon>
        <taxon>Pezizomycotina</taxon>
        <taxon>Pezizomycetes</taxon>
        <taxon>Pezizales</taxon>
        <taxon>Pyronemataceae</taxon>
        <taxon>Sphaerosporella</taxon>
    </lineage>
</organism>
<dbReference type="InterPro" id="IPR001227">
    <property type="entry name" value="Ac_transferase_dom_sf"/>
</dbReference>
<evidence type="ECO:0000256" key="9">
    <source>
        <dbReference type="PROSITE-ProRule" id="PRU01363"/>
    </source>
</evidence>
<dbReference type="GO" id="GO:0031177">
    <property type="term" value="F:phosphopantetheine binding"/>
    <property type="evidence" value="ECO:0007669"/>
    <property type="project" value="InterPro"/>
</dbReference>
<feature type="region of interest" description="C-terminal hotdog fold" evidence="9">
    <location>
        <begin position="1113"/>
        <end position="1270"/>
    </location>
</feature>
<comment type="similarity">
    <text evidence="8">In the C-terminal section; belongs to the NRP synthetase family.</text>
</comment>
<dbReference type="SUPFAM" id="SSF52777">
    <property type="entry name" value="CoA-dependent acyltransferases"/>
    <property type="match status" value="2"/>
</dbReference>
<dbReference type="GO" id="GO:0009403">
    <property type="term" value="P:toxin biosynthetic process"/>
    <property type="evidence" value="ECO:0007669"/>
    <property type="project" value="UniProtKB-ARBA"/>
</dbReference>
<dbReference type="InterPro" id="IPR036291">
    <property type="entry name" value="NAD(P)-bd_dom_sf"/>
</dbReference>
<dbReference type="Gene3D" id="3.40.366.10">
    <property type="entry name" value="Malonyl-Coenzyme A Acyl Carrier Protein, domain 2"/>
    <property type="match status" value="1"/>
</dbReference>
<dbReference type="InterPro" id="IPR006162">
    <property type="entry name" value="Ppantetheine_attach_site"/>
</dbReference>
<dbReference type="InterPro" id="IPR029063">
    <property type="entry name" value="SAM-dependent_MTases_sf"/>
</dbReference>
<keyword evidence="5" id="KW-0808">Transferase</keyword>
<dbReference type="SMART" id="SM00827">
    <property type="entry name" value="PKS_AT"/>
    <property type="match status" value="1"/>
</dbReference>
<gene>
    <name evidence="14" type="ORF">FN846DRAFT_407145</name>
</gene>
<evidence type="ECO:0000256" key="10">
    <source>
        <dbReference type="SAM" id="MobiDB-lite"/>
    </source>
</evidence>
<dbReference type="InterPro" id="IPR014043">
    <property type="entry name" value="Acyl_transferase_dom"/>
</dbReference>
<dbReference type="Gene3D" id="3.40.50.150">
    <property type="entry name" value="Vaccinia Virus protein VP39"/>
    <property type="match status" value="1"/>
</dbReference>
<dbReference type="GO" id="GO:0004312">
    <property type="term" value="F:fatty acid synthase activity"/>
    <property type="evidence" value="ECO:0007669"/>
    <property type="project" value="TreeGrafter"/>
</dbReference>
<dbReference type="InterPro" id="IPR042104">
    <property type="entry name" value="PKS_dehydratase_sf"/>
</dbReference>
<reference evidence="14 15" key="1">
    <citation type="submission" date="2019-09" db="EMBL/GenBank/DDBJ databases">
        <title>Draft genome of the ectomycorrhizal ascomycete Sphaerosporella brunnea.</title>
        <authorList>
            <consortium name="DOE Joint Genome Institute"/>
            <person name="Benucci G.M."/>
            <person name="Marozzi G."/>
            <person name="Antonielli L."/>
            <person name="Sanchez S."/>
            <person name="Marco P."/>
            <person name="Wang X."/>
            <person name="Falini L.B."/>
            <person name="Barry K."/>
            <person name="Haridas S."/>
            <person name="Lipzen A."/>
            <person name="Labutti K."/>
            <person name="Grigoriev I.V."/>
            <person name="Murat C."/>
            <person name="Martin F."/>
            <person name="Albertini E."/>
            <person name="Donnini D."/>
            <person name="Bonito G."/>
        </authorList>
    </citation>
    <scope>NUCLEOTIDE SEQUENCE [LARGE SCALE GENOMIC DNA]</scope>
    <source>
        <strain evidence="14 15">Sb_GMNB300</strain>
    </source>
</reference>
<dbReference type="InterPro" id="IPR020841">
    <property type="entry name" value="PKS_Beta-ketoAc_synthase_dom"/>
</dbReference>
<dbReference type="SUPFAM" id="SSF53335">
    <property type="entry name" value="S-adenosyl-L-methionine-dependent methyltransferases"/>
    <property type="match status" value="1"/>
</dbReference>
<dbReference type="InterPro" id="IPR057326">
    <property type="entry name" value="KR_dom"/>
</dbReference>
<dbReference type="InterPro" id="IPR049551">
    <property type="entry name" value="PKS_DH_C"/>
</dbReference>
<dbReference type="Pfam" id="PF14765">
    <property type="entry name" value="PS-DH"/>
    <property type="match status" value="1"/>
</dbReference>
<dbReference type="InterPro" id="IPR016039">
    <property type="entry name" value="Thiolase-like"/>
</dbReference>
<keyword evidence="7" id="KW-0511">Multifunctional enzyme</keyword>
<feature type="active site" description="Proton donor; for dehydratase activity" evidence="9">
    <location>
        <position position="1173"/>
    </location>
</feature>
<dbReference type="SUPFAM" id="SSF56801">
    <property type="entry name" value="Acetyl-CoA synthetase-like"/>
    <property type="match status" value="1"/>
</dbReference>
<keyword evidence="4" id="KW-0489">Methyltransferase</keyword>
<dbReference type="InParanoid" id="A0A5J5EHR9"/>
<dbReference type="InterPro" id="IPR045851">
    <property type="entry name" value="AMP-bd_C_sf"/>
</dbReference>
<dbReference type="Pfam" id="PF00550">
    <property type="entry name" value="PP-binding"/>
    <property type="match status" value="1"/>
</dbReference>
<comment type="caution">
    <text evidence="14">The sequence shown here is derived from an EMBL/GenBank/DDBJ whole genome shotgun (WGS) entry which is preliminary data.</text>
</comment>
<protein>
    <submittedName>
        <fullName evidence="14">Hybrid PKS-NRPS</fullName>
    </submittedName>
</protein>
<dbReference type="GO" id="GO:0004315">
    <property type="term" value="F:3-oxoacyl-[acyl-carrier-protein] synthase activity"/>
    <property type="evidence" value="ECO:0007669"/>
    <property type="project" value="InterPro"/>
</dbReference>
<dbReference type="Gene3D" id="3.40.50.720">
    <property type="entry name" value="NAD(P)-binding Rossmann-like Domain"/>
    <property type="match status" value="2"/>
</dbReference>
<feature type="domain" description="Ketosynthase family 3 (KS3)" evidence="12">
    <location>
        <begin position="12"/>
        <end position="454"/>
    </location>
</feature>
<feature type="domain" description="PKS/mFAS DH" evidence="13">
    <location>
        <begin position="965"/>
        <end position="1270"/>
    </location>
</feature>
<evidence type="ECO:0000259" key="11">
    <source>
        <dbReference type="PROSITE" id="PS50075"/>
    </source>
</evidence>
<dbReference type="InterPro" id="IPR036736">
    <property type="entry name" value="ACP-like_sf"/>
</dbReference>
<evidence type="ECO:0000259" key="12">
    <source>
        <dbReference type="PROSITE" id="PS52004"/>
    </source>
</evidence>
<dbReference type="CDD" id="cd19532">
    <property type="entry name" value="C_PKS-NRPS"/>
    <property type="match status" value="1"/>
</dbReference>
<dbReference type="InterPro" id="IPR050091">
    <property type="entry name" value="PKS_NRPS_Biosynth_Enz"/>
</dbReference>
<evidence type="ECO:0000256" key="6">
    <source>
        <dbReference type="ARBA" id="ARBA00022737"/>
    </source>
</evidence>
<dbReference type="SMART" id="SM00826">
    <property type="entry name" value="PKS_DH"/>
    <property type="match status" value="1"/>
</dbReference>
<dbReference type="SUPFAM" id="SSF53901">
    <property type="entry name" value="Thiolase-like"/>
    <property type="match status" value="1"/>
</dbReference>
<dbReference type="Gene3D" id="3.30.559.10">
    <property type="entry name" value="Chloramphenicol acetyltransferase-like domain"/>
    <property type="match status" value="1"/>
</dbReference>
<dbReference type="InterPro" id="IPR020807">
    <property type="entry name" value="PKS_DH"/>
</dbReference>
<dbReference type="Gene3D" id="3.40.47.10">
    <property type="match status" value="1"/>
</dbReference>
<dbReference type="PANTHER" id="PTHR43775:SF20">
    <property type="entry name" value="HYBRID PKS-NRPS SYNTHETASE APDA"/>
    <property type="match status" value="1"/>
</dbReference>
<dbReference type="PROSITE" id="PS00012">
    <property type="entry name" value="PHOSPHOPANTETHEINE"/>
    <property type="match status" value="1"/>
</dbReference>
<evidence type="ECO:0000256" key="7">
    <source>
        <dbReference type="ARBA" id="ARBA00023268"/>
    </source>
</evidence>
<feature type="compositionally biased region" description="Low complexity" evidence="10">
    <location>
        <begin position="2547"/>
        <end position="2559"/>
    </location>
</feature>
<dbReference type="InterPro" id="IPR014030">
    <property type="entry name" value="Ketoacyl_synth_N"/>
</dbReference>
<dbReference type="InterPro" id="IPR020806">
    <property type="entry name" value="PKS_PP-bd"/>
</dbReference>
<dbReference type="InterPro" id="IPR016035">
    <property type="entry name" value="Acyl_Trfase/lysoPLipase"/>
</dbReference>
<dbReference type="SMART" id="SM00822">
    <property type="entry name" value="PKS_KR"/>
    <property type="match status" value="1"/>
</dbReference>
<dbReference type="InterPro" id="IPR016036">
    <property type="entry name" value="Malonyl_transacylase_ACP-bd"/>
</dbReference>
<evidence type="ECO:0000256" key="1">
    <source>
        <dbReference type="ARBA" id="ARBA00022450"/>
    </source>
</evidence>
<dbReference type="SUPFAM" id="SSF55048">
    <property type="entry name" value="Probable ACP-binding domain of malonyl-CoA ACP transacylase"/>
    <property type="match status" value="1"/>
</dbReference>
<dbReference type="GO" id="GO:0008168">
    <property type="term" value="F:methyltransferase activity"/>
    <property type="evidence" value="ECO:0007669"/>
    <property type="project" value="UniProtKB-KW"/>
</dbReference>
<dbReference type="Gene3D" id="3.30.300.30">
    <property type="match status" value="1"/>
</dbReference>
<dbReference type="InterPro" id="IPR013217">
    <property type="entry name" value="Methyltransf_12"/>
</dbReference>
<dbReference type="Pfam" id="PF21089">
    <property type="entry name" value="PKS_DH_N"/>
    <property type="match status" value="1"/>
</dbReference>
<dbReference type="Proteomes" id="UP000326924">
    <property type="component" value="Unassembled WGS sequence"/>
</dbReference>
<dbReference type="InterPro" id="IPR013120">
    <property type="entry name" value="FAR_NAD-bd"/>
</dbReference>
<dbReference type="GO" id="GO:0006633">
    <property type="term" value="P:fatty acid biosynthetic process"/>
    <property type="evidence" value="ECO:0007669"/>
    <property type="project" value="InterPro"/>
</dbReference>
<dbReference type="Pfam" id="PF00501">
    <property type="entry name" value="AMP-binding"/>
    <property type="match status" value="1"/>
</dbReference>
<name>A0A5J5EHR9_9PEZI</name>
<dbReference type="CDD" id="cd02440">
    <property type="entry name" value="AdoMet_MTases"/>
    <property type="match status" value="1"/>
</dbReference>
<evidence type="ECO:0000256" key="8">
    <source>
        <dbReference type="ARBA" id="ARBA00029443"/>
    </source>
</evidence>
<evidence type="ECO:0000256" key="4">
    <source>
        <dbReference type="ARBA" id="ARBA00022603"/>
    </source>
</evidence>
<dbReference type="Gene3D" id="1.10.1200.10">
    <property type="entry name" value="ACP-like"/>
    <property type="match status" value="2"/>
</dbReference>
<dbReference type="GO" id="GO:0016874">
    <property type="term" value="F:ligase activity"/>
    <property type="evidence" value="ECO:0007669"/>
    <property type="project" value="UniProtKB-KW"/>
</dbReference>
<dbReference type="Pfam" id="PF08242">
    <property type="entry name" value="Methyltransf_12"/>
    <property type="match status" value="1"/>
</dbReference>
<proteinExistence type="inferred from homology"/>
<sequence length="4125" mass="451693">MEMKMTKLPLTKEPIALVGSSIRFPGANSPSKLWELLRQPHDVLEEEFPLNRMNLKSYYHPNGEHHGSTNVQQSYVISQDHRVFDAAFFNITPLEAEAMDPQQRILLEVIYEAMESAGFKIEAMQGSQTSVFVGLMTTDYSIIQFRDADTMPKYAATGTASSILSNRISYFFDWKGLSMTIDTACSSSLVAVHQAVQSLRNGESQVAVAAGANLILAPEPYIAESNLHMLSPGSRSRMWDINADGYARGDGFAAVMLKTLSQALKDGDHIECIIRETGVNSDGRTPGITMPNASAQTALIRETYRQAGLDCCLKTERCQYFEAHGTGTPAGDPIEAEAVRNAFFPEEDGHFSGESEEGPNENLYVGSIKTVVGHLEGCAGLAGLLKVSLALQKGVIPPNMHFNTLNPAISPFYTNLQIPIVPQPWPNVPAGSPRRASVNSFGFGGTNAHAIVESYDPEHHLPDHARVPDATRVGEGAQGRFIGPLTFSANSESSLAATIEAFSRHLKANNSIDLADLSWTLQSRRTVFPARAAFSGATSARLLASMEEHVQRFKQTPPSSGTRSRRIDSENAPRILGIFTGQGAQWPQMGRELLLASRVVEERVDFLERSLAELPDPPSWSLKAELMADASSSRIHQAAIAQPLCTAVQIALVDVLRCAGVSFDAIVGHSSGEIAATYAAGFLSASDAIRIAYYRGLHATSARGAAGAMMAAGMSFNDALDLCQSTQFAGRLCVAASNAPTSVTLSGDADAIQEAKDIIGAKDFARLLKVDTAYHSHHMHPAVEPYVRSLRACNIQVQPGNSSCVWTSSVTADRIADLESLADVYWTNNMIQPVLFSQAIERAMENGGPFDMMVEVGPHPALEGPVTQTVKPILGSTVPYCGLLRRGHDDVETLTGALGYIWTCFGRSAAIDFDGYRLVFENSPGQPRPPRLLKDLPAYSWDHDHIHWKESRVSRNSRFRDDQVHELLGRRRPDDSSHEIRWRNIIRLEEVPWLRGHLFQGQVVFPGAGYVAMALEASKSLWRGRSVMFVELQDILISRAMVIGEGSAGVETAFTLKCLDDKAETLTAEFTCSSCADEASGSLEKNCSGRVRVVLGEPSTDTLPPRCPVSRSMTHVDIDRFYRSLSELGLEYSGLFRRLESVQRTTHMATSSASWSGSVDMDWSLMVHPAMLDVAFQSMFASVGSVASVWTPYLPTSIRRIRVNTVSSRARPSAEMNLTIDAYATDISPATRHSPATLCGDVDIFSGDGDHLDIQVEGLSLKSISEANPSKDRHLFLQTIWDVDLASGFADFDPNAKDSEEEFELRELLERLTYLYLRELAAKTPREDIASFEWHHQRLFEYIDVQLSTIAREQHPIIRKEWASDTRELLFKMLEKFPGSVDVEAANTVAENLPAVLRGEKMMLEVLTKDDLLSRIYNEALGLSRGYGYIRRMARQVAHRYPQMRVLEIGAGTGATTECVLDSIDGAFSSYVFTDISPGFFEKARERFQKYATKMTFKVLNIENDVGDQDFEAHSVDLVIASNVVHATRRLKDTMENVRRLLKPGGYVLLLEPTGECLRVPFVMCGLPGWWLGGDDDRRLFPGIAPVQWDTLLRETGFSGVDTLLHDTIDSSQHMYSAIASQALDERFTLIRQPLLSPELVPQIEQLLIVGGKTLQVSRLIHTIRGLLPFLKHCTVRMDDLESLDAAAGQLSSATTVLCLTELDKPAFESLTPEKFRGMKQLFNNAKRVLWVTQGCRTGNPYSNMTIGVARVVLNEMSLLSEFDLQLLDLGHKSDIDARILTEVLLRLVMKDLLDHDVLWSTEPELVLEAGKLLIPRILPDKELNDRLNSSQRSILKEVSAVTSVVDVFWAGGSPCLREGKPVDALQLVDAPAGHVAVRVSYSFLCPLKVVAETYLYLCLGTIVGTGQRVIALSRSNSSTIVTLADWTCLCEVSGDEEERHLQSVAANLIAQNLLSSTAADAVLLLHQPQGFLADIVAQRAHSIGVKVICTTSQASLAGGNLWTYVHPFAPERELKKLLPKNVLKFIDWSENQSEDNVGARIRASLPFSCSIQRAKEFSGDEAKVDTNVSASTLRQSLTTAISHSTTGNTKGGEIEAANKVSAGDLSDSNARKHSICIIDWTQASTYQVNLQPLNPRDLLSHDKTYLLVGLTGDLGRSLCRWMIVNGGCNLVLTSRHPSVDSRWLEEMRGMGANIRVISMDVTDKQALASVHSEICRTMPPIAGVVNGAMVLSDAIFADMSFEALTSVLGPKADGSRNLDALFADKPLDFFIMLSSISSVAGYTGQSNYAAANMFMVGLAAQRRQRGLAASVIDMGMLTEIGYVARADKSLEEHLLRKNPCLPIFEPEFHQMFAEAIFAGRPESGHQPEIITGMQSEGRSIDDDNESPWTSNPRFSHFFREATDLEQQGQGGTATGHIAVREQLAAAATEEQAVDILQGAFSARLAVILQLAPDSINGMAPLIDLGVDSLIALEIRSWFLKEVEIDMSVLKVLSGDTIFGICKDAIAQLFASGLGVSDPNLDRANDNNCESEALSPSVPDDSIMGGSSRVARSSSPSAAEEYPNKTQSKGTDESMGIFCDEESGEDAMSWEDVKFGVESPQAAVPIYDNIPPAQSSIASGVPTTPDATTPPVLCTPALGPGGLHSRSHEVKLNFERLEHMSYAQSRLWFLKSYSEDPTSYNVVLSYDIKGPLHISRFKQAFQTAVRRHKSFRTCFFTQIETGEGMQGILPESSVVLEHRQISDDGEVQEEFDRTRNHVFDLEKGKTFRATLLTQSSTWSTVIFGYHHILMDGSSFFMFLGDLDKAYRMQPLTPLHNQYADFAANQRLLVERGELADDLAFWKDEFPDLPPPLPLFRFSRVRSRFASSAYGTHTVHAEIPQSHATKIRQASHQLRITPFHFHLAAIQALLFCFLDVDDLCIGITDANRMDGRFLETVGIFLNLLPLRFRRPQTGQTFAATAKDTSRRVYSALAHSRLPFDVLLEELNVPRSLAHTPLFQVLVNYRMGALEQIPLGDCEFRHRAINDARYPYDMLVTITTPSKDSCVLSLTLRDDLYTSDACGLLMKSYIHLLEQICHDPLGGVDTYSRLNDAEARLGIDVGRGPRVHYSYRETLSGRVDATVQSNPDEIAVKDGYGNTVTYAQLAQRRNAIAAALSDAGVAVGSYVAVVCEPSSDSIASLLAILHLGAIYVPLDLRTPTTRLAAIVNDCQPSAIICQTATLDTVHLLGPQRACVVDVSSLAESQGVAKSEDSSQADLPAFALYTSGSTGTPKGILLTQANLLNSINGTLDDQPSLGRETVLQQSSVGFDLSLYQTYRALANGGTLIVVPQHIRGDAIELSKLMLAENVTFTFATPSEYSVLLCYGSRYLKQCSAWRFACSGGENITSRLEQEFRRLAMPNLRLLNWFGPTEVGVFSTADVPYGDRESSAVEEYPSIGRPLPNLSVYILDERLQPVPTGHPGEICVGGAGVGLRYIDDDVLTRDKFIPDPFASSEDIERGWTRLYRSGDRGRLLNDGSVIFLGRMDGDSQIKLRGFRIELDDVANTILHTAKDSLTDAAVSVRGDPQFLVAFVVLSTENPPSDPASFLKKLSSDLPLPQYMCPAMMIPVHQLPSTINGKRDRAALDAIPLVALPNDLPKQDRLSSTESQLKSLWMDTLSHIIDEPDIGIDDGFFQAGGSSILLMKLQALIRETFGIEAPLVELFQANTLRTMASMIAAKRKQGTNGIVHDLRDLSSPAIEANEAEKTTATTTNVSLDKAPNAVNDVIDWDAETAVSEAEIPKPIERPAPAPEGQRASSVILLTGSTGLLARTILRKLVEDSSVAKVHIVTVRSDADDDEFTALASDSAGAAKVETHTGDLAMPDLGLSAANADRLFKEADAIIHGAGAELGWFLGSYQELRQKTLGATKDLIRLALPRRIPVHFVSSDRVVLFTGRTSLSEVSVAGSYPPAAGQSEGLTAAKWACERYLERIAEKSGLPIWIHRSCSVFGDGAAPTDVVNALVRYASLLRATPNLDNVGGFVDYAPADRIAGEIVVGVVGNTLVQLSGRRSSAAFVHYASGRRVTPQELKRHLEEQEGCSFEQLTVDEWICRAKRLGISGFVTSYLEALRNKGEAASFPLLLRSEGI</sequence>
<dbReference type="PROSITE" id="PS52019">
    <property type="entry name" value="PKS_MFAS_DH"/>
    <property type="match status" value="1"/>
</dbReference>
<dbReference type="EMBL" id="VXIS01000333">
    <property type="protein sequence ID" value="KAA8894529.1"/>
    <property type="molecule type" value="Genomic_DNA"/>
</dbReference>
<dbReference type="InterPro" id="IPR049900">
    <property type="entry name" value="PKS_mFAS_DH"/>
</dbReference>
<dbReference type="SUPFAM" id="SSF51735">
    <property type="entry name" value="NAD(P)-binding Rossmann-fold domains"/>
    <property type="match status" value="2"/>
</dbReference>
<dbReference type="Pfam" id="PF02801">
    <property type="entry name" value="Ketoacyl-synt_C"/>
    <property type="match status" value="1"/>
</dbReference>
<accession>A0A5J5EHR9</accession>